<organism evidence="7 8">
    <name type="scientific">Enhygromyxa salina</name>
    <dbReference type="NCBI Taxonomy" id="215803"/>
    <lineage>
        <taxon>Bacteria</taxon>
        <taxon>Pseudomonadati</taxon>
        <taxon>Myxococcota</taxon>
        <taxon>Polyangia</taxon>
        <taxon>Nannocystales</taxon>
        <taxon>Nannocystaceae</taxon>
        <taxon>Enhygromyxa</taxon>
    </lineage>
</organism>
<dbReference type="RefSeq" id="WP_106094181.1">
    <property type="nucleotide sequence ID" value="NZ_PVNL01000138.1"/>
</dbReference>
<dbReference type="EMBL" id="PVNL01000138">
    <property type="protein sequence ID" value="PRP95096.1"/>
    <property type="molecule type" value="Genomic_DNA"/>
</dbReference>
<evidence type="ECO:0000256" key="1">
    <source>
        <dbReference type="ARBA" id="ARBA00004141"/>
    </source>
</evidence>
<feature type="transmembrane region" description="Helical" evidence="5">
    <location>
        <begin position="135"/>
        <end position="157"/>
    </location>
</feature>
<dbReference type="Gene3D" id="1.10.287.70">
    <property type="match status" value="1"/>
</dbReference>
<evidence type="ECO:0000259" key="6">
    <source>
        <dbReference type="Pfam" id="PF00520"/>
    </source>
</evidence>
<feature type="transmembrane region" description="Helical" evidence="5">
    <location>
        <begin position="12"/>
        <end position="31"/>
    </location>
</feature>
<dbReference type="PANTHER" id="PTHR10037:SF62">
    <property type="entry name" value="SODIUM CHANNEL PROTEIN 60E"/>
    <property type="match status" value="1"/>
</dbReference>
<evidence type="ECO:0000256" key="2">
    <source>
        <dbReference type="ARBA" id="ARBA00022692"/>
    </source>
</evidence>
<comment type="subcellular location">
    <subcellularLocation>
        <location evidence="1">Membrane</location>
        <topology evidence="1">Multi-pass membrane protein</topology>
    </subcellularLocation>
</comment>
<dbReference type="InterPro" id="IPR005821">
    <property type="entry name" value="Ion_trans_dom"/>
</dbReference>
<dbReference type="GO" id="GO:0005248">
    <property type="term" value="F:voltage-gated sodium channel activity"/>
    <property type="evidence" value="ECO:0007669"/>
    <property type="project" value="TreeGrafter"/>
</dbReference>
<keyword evidence="3 5" id="KW-1133">Transmembrane helix</keyword>
<evidence type="ECO:0000256" key="3">
    <source>
        <dbReference type="ARBA" id="ARBA00022989"/>
    </source>
</evidence>
<dbReference type="GO" id="GO:0001518">
    <property type="term" value="C:voltage-gated sodium channel complex"/>
    <property type="evidence" value="ECO:0007669"/>
    <property type="project" value="TreeGrafter"/>
</dbReference>
<feature type="transmembrane region" description="Helical" evidence="5">
    <location>
        <begin position="218"/>
        <end position="240"/>
    </location>
</feature>
<feature type="domain" description="Ion transport" evidence="6">
    <location>
        <begin position="12"/>
        <end position="250"/>
    </location>
</feature>
<keyword evidence="4 5" id="KW-0472">Membrane</keyword>
<name>A0A2S9XQG2_9BACT</name>
<proteinExistence type="predicted"/>
<dbReference type="Proteomes" id="UP000238823">
    <property type="component" value="Unassembled WGS sequence"/>
</dbReference>
<dbReference type="InterPro" id="IPR043203">
    <property type="entry name" value="VGCC_Ca_Na"/>
</dbReference>
<accession>A0A2S9XQG2</accession>
<dbReference type="InterPro" id="IPR027359">
    <property type="entry name" value="Volt_channel_dom_sf"/>
</dbReference>
<gene>
    <name evidence="7" type="ORF">ENSA7_74100</name>
</gene>
<dbReference type="PANTHER" id="PTHR10037">
    <property type="entry name" value="VOLTAGE-GATED CATION CHANNEL CALCIUM AND SODIUM"/>
    <property type="match status" value="1"/>
</dbReference>
<keyword evidence="2 5" id="KW-0812">Transmembrane</keyword>
<reference evidence="7 8" key="1">
    <citation type="submission" date="2018-03" db="EMBL/GenBank/DDBJ databases">
        <title>Draft Genome Sequences of the Obligatory Marine Myxobacteria Enhygromyxa salina SWB007.</title>
        <authorList>
            <person name="Poehlein A."/>
            <person name="Moghaddam J.A."/>
            <person name="Harms H."/>
            <person name="Alanjari M."/>
            <person name="Koenig G.M."/>
            <person name="Daniel R."/>
            <person name="Schaeberle T.F."/>
        </authorList>
    </citation>
    <scope>NUCLEOTIDE SEQUENCE [LARGE SCALE GENOMIC DNA]</scope>
    <source>
        <strain evidence="7 8">SWB007</strain>
    </source>
</reference>
<sequence length="295" mass="33019">MQEFFKKIADAAWFQNSITAVILLAGVLVGLETYPGLVERFHSALHIGDQIILWIFVAEIVVKMAAEGKRPWRYFLDPWNVFDFIIVAACFLPFEGNAVTVLRLLRLLRVLKLVKALPKLQILVGALLKSIPSMLYVSVLLFMLFYVYAVAAVFLFGENDPLHFQTLEMAMLSLFRVVTLEDWTDVMYINMYGCDRYGYSADSVVLCTSPVAQPLVGALFFVSFVLIGTMIILNLFIGVIMSGMDEAQSEAVELARAAHEGEPSLEIELELLQQQVAAIQSRLGSLTRLAKKTEP</sequence>
<evidence type="ECO:0000256" key="5">
    <source>
        <dbReference type="SAM" id="Phobius"/>
    </source>
</evidence>
<protein>
    <submittedName>
        <fullName evidence="7">Ion transport protein</fullName>
    </submittedName>
</protein>
<dbReference type="OrthoDB" id="5297065at2"/>
<evidence type="ECO:0000256" key="4">
    <source>
        <dbReference type="ARBA" id="ARBA00023136"/>
    </source>
</evidence>
<dbReference type="Gene3D" id="1.20.120.350">
    <property type="entry name" value="Voltage-gated potassium channels. Chain C"/>
    <property type="match status" value="1"/>
</dbReference>
<evidence type="ECO:0000313" key="8">
    <source>
        <dbReference type="Proteomes" id="UP000238823"/>
    </source>
</evidence>
<dbReference type="AlphaFoldDB" id="A0A2S9XQG2"/>
<evidence type="ECO:0000313" key="7">
    <source>
        <dbReference type="EMBL" id="PRP95096.1"/>
    </source>
</evidence>
<dbReference type="SUPFAM" id="SSF81324">
    <property type="entry name" value="Voltage-gated potassium channels"/>
    <property type="match status" value="1"/>
</dbReference>
<dbReference type="Pfam" id="PF00520">
    <property type="entry name" value="Ion_trans"/>
    <property type="match status" value="1"/>
</dbReference>
<comment type="caution">
    <text evidence="7">The sequence shown here is derived from an EMBL/GenBank/DDBJ whole genome shotgun (WGS) entry which is preliminary data.</text>
</comment>